<evidence type="ECO:0000256" key="1">
    <source>
        <dbReference type="ARBA" id="ARBA00023235"/>
    </source>
</evidence>
<dbReference type="KEGG" id="acoa:RB602_01945"/>
<evidence type="ECO:0000313" key="6">
    <source>
        <dbReference type="Proteomes" id="UP001302429"/>
    </source>
</evidence>
<feature type="active site" description="Proton donor/acceptor" evidence="3">
    <location>
        <position position="238"/>
    </location>
</feature>
<keyword evidence="1 2" id="KW-0413">Isomerase</keyword>
<gene>
    <name evidence="5" type="ORF">RB602_01945</name>
</gene>
<accession>A0AA97I275</accession>
<dbReference type="RefSeq" id="WP_317082466.1">
    <property type="nucleotide sequence ID" value="NZ_CP136594.1"/>
</dbReference>
<protein>
    <submittedName>
        <fullName evidence="5">TIM barrel protein</fullName>
    </submittedName>
</protein>
<comment type="similarity">
    <text evidence="2">Belongs to the hyi family.</text>
</comment>
<dbReference type="PIRSF" id="PIRSF006241">
    <property type="entry name" value="HyI"/>
    <property type="match status" value="1"/>
</dbReference>
<proteinExistence type="inferred from homology"/>
<evidence type="ECO:0000259" key="4">
    <source>
        <dbReference type="Pfam" id="PF01261"/>
    </source>
</evidence>
<dbReference type="Pfam" id="PF01261">
    <property type="entry name" value="AP_endonuc_2"/>
    <property type="match status" value="1"/>
</dbReference>
<dbReference type="EMBL" id="CP136594">
    <property type="protein sequence ID" value="WOE75500.1"/>
    <property type="molecule type" value="Genomic_DNA"/>
</dbReference>
<dbReference type="InterPro" id="IPR013022">
    <property type="entry name" value="Xyl_isomerase-like_TIM-brl"/>
</dbReference>
<evidence type="ECO:0000256" key="2">
    <source>
        <dbReference type="PIRNR" id="PIRNR006241"/>
    </source>
</evidence>
<sequence>MKLSTSITLMFREFEPLERIEQAAKAGFQGVEIQVLEADPQAMAEAAKQHGVKVALLNVGMGDFLGGGPGLSGVPGREEEFRQAFDIALAAARTLDCAHIHIGPSCVPEDTERDACLEALASNIRYALGKAQQHGIELLIEPVNRPERATVLLGTTSEIVDFLESRSIQGVSVLYDIFHSVMSDEDPLQILASYKQHIAHIQFSDVPGRTPPGKGTIAFEAIWSSLEAQGYDGWLGAEYFAMADTPDTLDWMQDFA</sequence>
<organism evidence="5 6">
    <name type="scientific">Alterisphingorhabdus coralli</name>
    <dbReference type="NCBI Taxonomy" id="3071408"/>
    <lineage>
        <taxon>Bacteria</taxon>
        <taxon>Pseudomonadati</taxon>
        <taxon>Pseudomonadota</taxon>
        <taxon>Alphaproteobacteria</taxon>
        <taxon>Sphingomonadales</taxon>
        <taxon>Sphingomonadaceae</taxon>
        <taxon>Alterisphingorhabdus (ex Yan et al. 2024)</taxon>
    </lineage>
</organism>
<reference evidence="5 6" key="1">
    <citation type="submission" date="2023-10" db="EMBL/GenBank/DDBJ databases">
        <title>Complete genome sequence of a Sphingomonadaceae bacterium.</title>
        <authorList>
            <person name="Yan C."/>
        </authorList>
    </citation>
    <scope>NUCLEOTIDE SEQUENCE [LARGE SCALE GENOMIC DNA]</scope>
    <source>
        <strain evidence="5 6">SCSIO 66989</strain>
    </source>
</reference>
<dbReference type="InterPro" id="IPR036237">
    <property type="entry name" value="Xyl_isomerase-like_sf"/>
</dbReference>
<dbReference type="GO" id="GO:0008903">
    <property type="term" value="F:hydroxypyruvate isomerase activity"/>
    <property type="evidence" value="ECO:0007669"/>
    <property type="project" value="TreeGrafter"/>
</dbReference>
<dbReference type="PANTHER" id="PTHR43489">
    <property type="entry name" value="ISOMERASE"/>
    <property type="match status" value="1"/>
</dbReference>
<feature type="active site" description="Proton donor/acceptor" evidence="3">
    <location>
        <position position="141"/>
    </location>
</feature>
<evidence type="ECO:0000313" key="5">
    <source>
        <dbReference type="EMBL" id="WOE75500.1"/>
    </source>
</evidence>
<dbReference type="SUPFAM" id="SSF51658">
    <property type="entry name" value="Xylose isomerase-like"/>
    <property type="match status" value="1"/>
</dbReference>
<dbReference type="InterPro" id="IPR026040">
    <property type="entry name" value="HyI-like"/>
</dbReference>
<evidence type="ECO:0000256" key="3">
    <source>
        <dbReference type="PIRSR" id="PIRSR006241-50"/>
    </source>
</evidence>
<keyword evidence="6" id="KW-1185">Reference proteome</keyword>
<dbReference type="InterPro" id="IPR050417">
    <property type="entry name" value="Sugar_Epim/Isomerase"/>
</dbReference>
<dbReference type="GO" id="GO:0046487">
    <property type="term" value="P:glyoxylate metabolic process"/>
    <property type="evidence" value="ECO:0007669"/>
    <property type="project" value="TreeGrafter"/>
</dbReference>
<dbReference type="Gene3D" id="3.20.20.150">
    <property type="entry name" value="Divalent-metal-dependent TIM barrel enzymes"/>
    <property type="match status" value="1"/>
</dbReference>
<dbReference type="Proteomes" id="UP001302429">
    <property type="component" value="Chromosome"/>
</dbReference>
<feature type="domain" description="Xylose isomerase-like TIM barrel" evidence="4">
    <location>
        <begin position="20"/>
        <end position="253"/>
    </location>
</feature>
<dbReference type="AlphaFoldDB" id="A0AA97I275"/>
<dbReference type="PANTHER" id="PTHR43489:SF6">
    <property type="entry name" value="HYDROXYPYRUVATE ISOMERASE-RELATED"/>
    <property type="match status" value="1"/>
</dbReference>
<name>A0AA97I275_9SPHN</name>